<reference evidence="1 2" key="1">
    <citation type="journal article" date="2014" name="Int. J. Syst. Evol. Microbiol.">
        <title>Phaeodactylibacter xiamenensis gen. nov., sp. nov., a member of the family Saprospiraceae isolated from the marine alga Phaeodactylum tricornutum.</title>
        <authorList>
            <person name="Chen Z.Jr."/>
            <person name="Lei X."/>
            <person name="Lai Q."/>
            <person name="Li Y."/>
            <person name="Zhang B."/>
            <person name="Zhang J."/>
            <person name="Zhang H."/>
            <person name="Yang L."/>
            <person name="Zheng W."/>
            <person name="Tian Y."/>
            <person name="Yu Z."/>
            <person name="Xu H.Jr."/>
            <person name="Zheng T."/>
        </authorList>
    </citation>
    <scope>NUCLEOTIDE SEQUENCE [LARGE SCALE GENOMIC DNA]</scope>
    <source>
        <strain evidence="1 2">KD52</strain>
    </source>
</reference>
<comment type="caution">
    <text evidence="1">The sequence shown here is derived from an EMBL/GenBank/DDBJ whole genome shotgun (WGS) entry which is preliminary data.</text>
</comment>
<accession>A0A098S6I2</accession>
<name>A0A098S6I2_9BACT</name>
<dbReference type="STRING" id="1524460.IX84_13035"/>
<evidence type="ECO:0000313" key="2">
    <source>
        <dbReference type="Proteomes" id="UP000029736"/>
    </source>
</evidence>
<keyword evidence="2" id="KW-1185">Reference proteome</keyword>
<protein>
    <submittedName>
        <fullName evidence="1">Uncharacterized protein</fullName>
    </submittedName>
</protein>
<dbReference type="EMBL" id="JPOS01000033">
    <property type="protein sequence ID" value="KGE87706.1"/>
    <property type="molecule type" value="Genomic_DNA"/>
</dbReference>
<proteinExistence type="predicted"/>
<sequence length="84" mass="9324">MIMSTVEMRGKVHQIIGEVDPAPLEAIHAMLETYQKRREDDPVVGGELDGTPITASTLEQQADDAIEQVARGEYITLEELEKES</sequence>
<dbReference type="Proteomes" id="UP000029736">
    <property type="component" value="Unassembled WGS sequence"/>
</dbReference>
<gene>
    <name evidence="1" type="ORF">IX84_13035</name>
</gene>
<evidence type="ECO:0000313" key="1">
    <source>
        <dbReference type="EMBL" id="KGE87706.1"/>
    </source>
</evidence>
<dbReference type="AlphaFoldDB" id="A0A098S6I2"/>
<organism evidence="1 2">
    <name type="scientific">Phaeodactylibacter xiamenensis</name>
    <dbReference type="NCBI Taxonomy" id="1524460"/>
    <lineage>
        <taxon>Bacteria</taxon>
        <taxon>Pseudomonadati</taxon>
        <taxon>Bacteroidota</taxon>
        <taxon>Saprospiria</taxon>
        <taxon>Saprospirales</taxon>
        <taxon>Haliscomenobacteraceae</taxon>
        <taxon>Phaeodactylibacter</taxon>
    </lineage>
</organism>